<evidence type="ECO:0000313" key="7">
    <source>
        <dbReference type="Proteomes" id="UP000632858"/>
    </source>
</evidence>
<protein>
    <recommendedName>
        <fullName evidence="5">gamma-glutamyl-gamma-aminobutyrate hydrolase</fullName>
        <ecNumber evidence="5">3.5.1.94</ecNumber>
    </recommendedName>
</protein>
<reference evidence="6" key="2">
    <citation type="submission" date="2020-09" db="EMBL/GenBank/DDBJ databases">
        <authorList>
            <person name="Sun Q."/>
            <person name="Zhou Y."/>
        </authorList>
    </citation>
    <scope>NUCLEOTIDE SEQUENCE</scope>
    <source>
        <strain evidence="6">CGMCC 1.12726</strain>
    </source>
</reference>
<dbReference type="InterPro" id="IPR011697">
    <property type="entry name" value="Peptidase_C26"/>
</dbReference>
<dbReference type="InterPro" id="IPR044668">
    <property type="entry name" value="PuuD-like"/>
</dbReference>
<dbReference type="SUPFAM" id="SSF52317">
    <property type="entry name" value="Class I glutamine amidotransferase-like"/>
    <property type="match status" value="1"/>
</dbReference>
<dbReference type="Pfam" id="PF07722">
    <property type="entry name" value="Peptidase_C26"/>
    <property type="match status" value="1"/>
</dbReference>
<comment type="pathway">
    <text evidence="4">Amine and polyamine degradation; putrescine degradation; 4-aminobutanoate from putrescine: step 4/4.</text>
</comment>
<dbReference type="EC" id="3.5.1.94" evidence="5"/>
<dbReference type="GO" id="GO:0033969">
    <property type="term" value="F:gamma-glutamyl-gamma-aminobutyrate hydrolase activity"/>
    <property type="evidence" value="ECO:0007669"/>
    <property type="project" value="UniProtKB-EC"/>
</dbReference>
<comment type="catalytic activity">
    <reaction evidence="2">
        <text>4-(gamma-L-glutamylamino)butanoate + H2O = 4-aminobutanoate + L-glutamate</text>
        <dbReference type="Rhea" id="RHEA:19737"/>
        <dbReference type="ChEBI" id="CHEBI:15377"/>
        <dbReference type="ChEBI" id="CHEBI:29985"/>
        <dbReference type="ChEBI" id="CHEBI:58800"/>
        <dbReference type="ChEBI" id="CHEBI:59888"/>
        <dbReference type="EC" id="3.5.1.94"/>
    </reaction>
</comment>
<dbReference type="PANTHER" id="PTHR43235:SF1">
    <property type="entry name" value="GLUTAMINE AMIDOTRANSFERASE PB2B2.05-RELATED"/>
    <property type="match status" value="1"/>
</dbReference>
<organism evidence="6 7">
    <name type="scientific">Arenimonas maotaiensis</name>
    <dbReference type="NCBI Taxonomy" id="1446479"/>
    <lineage>
        <taxon>Bacteria</taxon>
        <taxon>Pseudomonadati</taxon>
        <taxon>Pseudomonadota</taxon>
        <taxon>Gammaproteobacteria</taxon>
        <taxon>Lysobacterales</taxon>
        <taxon>Lysobacteraceae</taxon>
        <taxon>Arenimonas</taxon>
    </lineage>
</organism>
<keyword evidence="6" id="KW-0378">Hydrolase</keyword>
<evidence type="ECO:0000256" key="2">
    <source>
        <dbReference type="ARBA" id="ARBA00052718"/>
    </source>
</evidence>
<dbReference type="PROSITE" id="PS51273">
    <property type="entry name" value="GATASE_TYPE_1"/>
    <property type="match status" value="1"/>
</dbReference>
<dbReference type="GO" id="GO:0006598">
    <property type="term" value="P:polyamine catabolic process"/>
    <property type="evidence" value="ECO:0007669"/>
    <property type="project" value="TreeGrafter"/>
</dbReference>
<name>A0A917CPJ0_9GAMM</name>
<proteinExistence type="inferred from homology"/>
<dbReference type="Gene3D" id="3.40.50.880">
    <property type="match status" value="1"/>
</dbReference>
<evidence type="ECO:0000313" key="6">
    <source>
        <dbReference type="EMBL" id="GGF92888.1"/>
    </source>
</evidence>
<evidence type="ECO:0000256" key="3">
    <source>
        <dbReference type="ARBA" id="ARBA00055068"/>
    </source>
</evidence>
<dbReference type="CDD" id="cd01745">
    <property type="entry name" value="GATase1_2"/>
    <property type="match status" value="1"/>
</dbReference>
<dbReference type="FunFam" id="3.40.50.880:FF:000030">
    <property type="entry name" value="Gamma-glutamyl-gamma-aminobutyrate hydrolase PuuD"/>
    <property type="match status" value="1"/>
</dbReference>
<comment type="function">
    <text evidence="3">Involved in the breakdown of putrescine via hydrolysis of the gamma-glutamyl linkage of gamma-glutamyl-gamma-aminobutyrate.</text>
</comment>
<dbReference type="PANTHER" id="PTHR43235">
    <property type="entry name" value="GLUTAMINE AMIDOTRANSFERASE PB2B2.05-RELATED"/>
    <property type="match status" value="1"/>
</dbReference>
<dbReference type="EMBL" id="BMFO01000002">
    <property type="protein sequence ID" value="GGF92888.1"/>
    <property type="molecule type" value="Genomic_DNA"/>
</dbReference>
<dbReference type="GO" id="GO:0005829">
    <property type="term" value="C:cytosol"/>
    <property type="evidence" value="ECO:0007669"/>
    <property type="project" value="TreeGrafter"/>
</dbReference>
<evidence type="ECO:0000256" key="5">
    <source>
        <dbReference type="ARBA" id="ARBA00066788"/>
    </source>
</evidence>
<sequence>MLGPHPFQAVGEKYIRAVLDGADAQPLLIPSMHRGLDLDALLDHLDGLLLPGSPSNIEPHHYSDEPSYEGNLHDPARDLTTLNLIPKAIAKRVPVLAICRGFQEVNVAMGGSLHQKVHEAPGLMNHKEDLSQPLDVQYAPAHPVSLLKGGLLERFAGADSVMVNSLHGQGINRLGENLIAEAMAPDGLVEAVRLDCEDTFLLALQWHPEWKVTENPFYLEIFKAFGAACKARAERRNR</sequence>
<keyword evidence="7" id="KW-1185">Reference proteome</keyword>
<evidence type="ECO:0000256" key="1">
    <source>
        <dbReference type="ARBA" id="ARBA00011083"/>
    </source>
</evidence>
<reference evidence="6" key="1">
    <citation type="journal article" date="2014" name="Int. J. Syst. Evol. Microbiol.">
        <title>Complete genome sequence of Corynebacterium casei LMG S-19264T (=DSM 44701T), isolated from a smear-ripened cheese.</title>
        <authorList>
            <consortium name="US DOE Joint Genome Institute (JGI-PGF)"/>
            <person name="Walter F."/>
            <person name="Albersmeier A."/>
            <person name="Kalinowski J."/>
            <person name="Ruckert C."/>
        </authorList>
    </citation>
    <scope>NUCLEOTIDE SEQUENCE</scope>
    <source>
        <strain evidence="6">CGMCC 1.12726</strain>
    </source>
</reference>
<dbReference type="AlphaFoldDB" id="A0A917CPJ0"/>
<evidence type="ECO:0000256" key="4">
    <source>
        <dbReference type="ARBA" id="ARBA00060634"/>
    </source>
</evidence>
<accession>A0A917CPJ0</accession>
<dbReference type="InterPro" id="IPR029062">
    <property type="entry name" value="Class_I_gatase-like"/>
</dbReference>
<comment type="caution">
    <text evidence="6">The sequence shown here is derived from an EMBL/GenBank/DDBJ whole genome shotgun (WGS) entry which is preliminary data.</text>
</comment>
<gene>
    <name evidence="6" type="primary">guaA</name>
    <name evidence="6" type="ORF">GCM10010960_13510</name>
</gene>
<dbReference type="Proteomes" id="UP000632858">
    <property type="component" value="Unassembled WGS sequence"/>
</dbReference>
<comment type="similarity">
    <text evidence="1">Belongs to the peptidase C26 family.</text>
</comment>